<dbReference type="AlphaFoldDB" id="A0A699ILH0"/>
<organism evidence="12">
    <name type="scientific">Tanacetum cinerariifolium</name>
    <name type="common">Dalmatian daisy</name>
    <name type="synonym">Chrysanthemum cinerariifolium</name>
    <dbReference type="NCBI Taxonomy" id="118510"/>
    <lineage>
        <taxon>Eukaryota</taxon>
        <taxon>Viridiplantae</taxon>
        <taxon>Streptophyta</taxon>
        <taxon>Embryophyta</taxon>
        <taxon>Tracheophyta</taxon>
        <taxon>Spermatophyta</taxon>
        <taxon>Magnoliopsida</taxon>
        <taxon>eudicotyledons</taxon>
        <taxon>Gunneridae</taxon>
        <taxon>Pentapetalae</taxon>
        <taxon>asterids</taxon>
        <taxon>campanulids</taxon>
        <taxon>Asterales</taxon>
        <taxon>Asteraceae</taxon>
        <taxon>Asteroideae</taxon>
        <taxon>Anthemideae</taxon>
        <taxon>Anthemidinae</taxon>
        <taxon>Tanacetum</taxon>
    </lineage>
</organism>
<feature type="domain" description="Integrase catalytic" evidence="11">
    <location>
        <begin position="291"/>
        <end position="485"/>
    </location>
</feature>
<keyword evidence="7" id="KW-0695">RNA-directed DNA polymerase</keyword>
<keyword evidence="2" id="KW-0479">Metal-binding</keyword>
<proteinExistence type="predicted"/>
<keyword evidence="5" id="KW-0460">Magnesium</keyword>
<dbReference type="SUPFAM" id="SSF53098">
    <property type="entry name" value="Ribonuclease H-like"/>
    <property type="match status" value="1"/>
</dbReference>
<dbReference type="PANTHER" id="PTHR42648:SF11">
    <property type="entry name" value="TRANSPOSON TY4-P GAG-POL POLYPROTEIN"/>
    <property type="match status" value="1"/>
</dbReference>
<evidence type="ECO:0000259" key="11">
    <source>
        <dbReference type="PROSITE" id="PS50994"/>
    </source>
</evidence>
<protein>
    <submittedName>
        <fullName evidence="12">Copia protein</fullName>
    </submittedName>
</protein>
<keyword evidence="9" id="KW-0233">DNA recombination</keyword>
<sequence>MTSLDAPTFDLVFIIGQLKDQVQSRGNTIHELREKISQLTKKHSDADPIHDLKALDSQNKELHVKVNALYDLNKRWQEENKKVKRHYKDMYDSIKITRAKTIEKTNSLLTEVANLKDQIKENHKSNCVTMPAVKSTVLAPGMYVIDVEPIPPRNTHNREVHLNYLKHLRKSIATLREIIKEARVEKVLDSSLSSACLYTKHSQELVEYVIGSHGSNLYTISVEDMKKSSPICLLSKAFKNKSWLWHRRLNHLNFTTINDLAKKYLVRGLPRLKFKKDHLCSACQLGKSKKHTHKPKDKNTNLEVLNTLHMDLSGLMRVQTINGNEYILVIIDDFLRFTWVKFLRSKDENLKVVIKFLKQIQVSLKKTVRFIRIDDGIEFVHNDLTEYYERVGIFHQKIVKRTPQQNDVVERRNRPAPTFLTHGQISSGLIPNLVLASPYVPPTNKELEILFQPMFDEYLEPPHVERPVSPDTAALVPVNSAGTPFSTTIDQDAPSPNHSPTSLELQSLNLQQGIAAKSTIMEDNLLALADNDPFVNVFALEPFSEASPSRDLDEYGDVLKNKARLVAKGYRQEEGINFEESFTSVARIEAIRIFIANVASKNMTIYQMDVKITFLNDELKEEVYVSQPEGFVDPYHSAHVYRLKKVLYGLKQAPREWYDTLSWFLLDNKFSKGVVDPTLFTQKTCKHILPVQIYVDDIIFASIELKACEIFSNEMSSKL</sequence>
<dbReference type="EMBL" id="BKCJ010316671">
    <property type="protein sequence ID" value="GEZ73619.1"/>
    <property type="molecule type" value="Genomic_DNA"/>
</dbReference>
<evidence type="ECO:0000256" key="10">
    <source>
        <dbReference type="ARBA" id="ARBA00023268"/>
    </source>
</evidence>
<dbReference type="GO" id="GO:0006310">
    <property type="term" value="P:DNA recombination"/>
    <property type="evidence" value="ECO:0007669"/>
    <property type="project" value="UniProtKB-KW"/>
</dbReference>
<keyword evidence="4" id="KW-0378">Hydrolase</keyword>
<keyword evidence="10" id="KW-0511">Multifunctional enzyme</keyword>
<keyword evidence="8" id="KW-0808">Transferase</keyword>
<dbReference type="GO" id="GO:0003676">
    <property type="term" value="F:nucleic acid binding"/>
    <property type="evidence" value="ECO:0007669"/>
    <property type="project" value="InterPro"/>
</dbReference>
<evidence type="ECO:0000256" key="6">
    <source>
        <dbReference type="ARBA" id="ARBA00022908"/>
    </source>
</evidence>
<dbReference type="PROSITE" id="PS50994">
    <property type="entry name" value="INTEGRASE"/>
    <property type="match status" value="1"/>
</dbReference>
<dbReference type="InterPro" id="IPR025724">
    <property type="entry name" value="GAG-pre-integrase_dom"/>
</dbReference>
<dbReference type="PANTHER" id="PTHR42648">
    <property type="entry name" value="TRANSPOSASE, PUTATIVE-RELATED"/>
    <property type="match status" value="1"/>
</dbReference>
<dbReference type="GO" id="GO:0046872">
    <property type="term" value="F:metal ion binding"/>
    <property type="evidence" value="ECO:0007669"/>
    <property type="project" value="UniProtKB-KW"/>
</dbReference>
<dbReference type="GO" id="GO:0016787">
    <property type="term" value="F:hydrolase activity"/>
    <property type="evidence" value="ECO:0007669"/>
    <property type="project" value="UniProtKB-KW"/>
</dbReference>
<dbReference type="InterPro" id="IPR012337">
    <property type="entry name" value="RNaseH-like_sf"/>
</dbReference>
<evidence type="ECO:0000256" key="1">
    <source>
        <dbReference type="ARBA" id="ARBA00022722"/>
    </source>
</evidence>
<evidence type="ECO:0000256" key="2">
    <source>
        <dbReference type="ARBA" id="ARBA00022723"/>
    </source>
</evidence>
<reference evidence="12" key="1">
    <citation type="journal article" date="2019" name="Sci. Rep.">
        <title>Draft genome of Tanacetum cinerariifolium, the natural source of mosquito coil.</title>
        <authorList>
            <person name="Yamashiro T."/>
            <person name="Shiraishi A."/>
            <person name="Satake H."/>
            <person name="Nakayama K."/>
        </authorList>
    </citation>
    <scope>NUCLEOTIDE SEQUENCE</scope>
</reference>
<keyword evidence="3" id="KW-0255">Endonuclease</keyword>
<dbReference type="GO" id="GO:0003887">
    <property type="term" value="F:DNA-directed DNA polymerase activity"/>
    <property type="evidence" value="ECO:0007669"/>
    <property type="project" value="UniProtKB-KW"/>
</dbReference>
<dbReference type="InterPro" id="IPR001584">
    <property type="entry name" value="Integrase_cat-core"/>
</dbReference>
<accession>A0A699ILH0</accession>
<gene>
    <name evidence="12" type="ORF">Tci_545592</name>
</gene>
<dbReference type="Pfam" id="PF13976">
    <property type="entry name" value="gag_pre-integrs"/>
    <property type="match status" value="1"/>
</dbReference>
<dbReference type="Pfam" id="PF07727">
    <property type="entry name" value="RVT_2"/>
    <property type="match status" value="1"/>
</dbReference>
<comment type="caution">
    <text evidence="12">The sequence shown here is derived from an EMBL/GenBank/DDBJ whole genome shotgun (WGS) entry which is preliminary data.</text>
</comment>
<evidence type="ECO:0000313" key="12">
    <source>
        <dbReference type="EMBL" id="GEZ73619.1"/>
    </source>
</evidence>
<dbReference type="GO" id="GO:0015074">
    <property type="term" value="P:DNA integration"/>
    <property type="evidence" value="ECO:0007669"/>
    <property type="project" value="UniProtKB-KW"/>
</dbReference>
<dbReference type="GO" id="GO:0003964">
    <property type="term" value="F:RNA-directed DNA polymerase activity"/>
    <property type="evidence" value="ECO:0007669"/>
    <property type="project" value="UniProtKB-KW"/>
</dbReference>
<evidence type="ECO:0000256" key="7">
    <source>
        <dbReference type="ARBA" id="ARBA00022918"/>
    </source>
</evidence>
<dbReference type="InterPro" id="IPR013103">
    <property type="entry name" value="RVT_2"/>
</dbReference>
<dbReference type="GO" id="GO:0004519">
    <property type="term" value="F:endonuclease activity"/>
    <property type="evidence" value="ECO:0007669"/>
    <property type="project" value="UniProtKB-KW"/>
</dbReference>
<evidence type="ECO:0000256" key="4">
    <source>
        <dbReference type="ARBA" id="ARBA00022801"/>
    </source>
</evidence>
<keyword evidence="8" id="KW-0548">Nucleotidyltransferase</keyword>
<keyword evidence="8" id="KW-0239">DNA-directed DNA polymerase</keyword>
<name>A0A699ILH0_TANCI</name>
<dbReference type="InterPro" id="IPR036397">
    <property type="entry name" value="RNaseH_sf"/>
</dbReference>
<evidence type="ECO:0000256" key="9">
    <source>
        <dbReference type="ARBA" id="ARBA00023172"/>
    </source>
</evidence>
<dbReference type="InterPro" id="IPR039537">
    <property type="entry name" value="Retrotran_Ty1/copia-like"/>
</dbReference>
<evidence type="ECO:0000256" key="8">
    <source>
        <dbReference type="ARBA" id="ARBA00022932"/>
    </source>
</evidence>
<dbReference type="Gene3D" id="3.30.420.10">
    <property type="entry name" value="Ribonuclease H-like superfamily/Ribonuclease H"/>
    <property type="match status" value="1"/>
</dbReference>
<keyword evidence="1" id="KW-0540">Nuclease</keyword>
<keyword evidence="6" id="KW-0229">DNA integration</keyword>
<evidence type="ECO:0000256" key="3">
    <source>
        <dbReference type="ARBA" id="ARBA00022759"/>
    </source>
</evidence>
<evidence type="ECO:0000256" key="5">
    <source>
        <dbReference type="ARBA" id="ARBA00022842"/>
    </source>
</evidence>